<evidence type="ECO:0000313" key="2">
    <source>
        <dbReference type="EnsemblMetazoa" id="BGLB020935-PA"/>
    </source>
</evidence>
<name>A0A2C9KL04_BIOGL</name>
<evidence type="ECO:0000313" key="3">
    <source>
        <dbReference type="Proteomes" id="UP000076420"/>
    </source>
</evidence>
<dbReference type="VEuPathDB" id="VectorBase:BGLB020935"/>
<dbReference type="VEuPathDB" id="VectorBase:BGLAX_043905"/>
<gene>
    <name evidence="2" type="primary">106054322</name>
</gene>
<sequence length="151" mass="17131">MIIRKKTGSQLLQRLNNRRDSNTSNITSLRRDSNTSNMAPIPRSSIDYGSNALSYDSNKELPPIPSSPDADIPALQLSPEKEERRYGFQSKVQFFEDLVAQQKKKLEVLKQRQSFKKSKRDKQDPSPPSDPSPQGDPTHNHSILHNEAALY</sequence>
<proteinExistence type="predicted"/>
<reference evidence="2" key="1">
    <citation type="submission" date="2020-05" db="UniProtKB">
        <authorList>
            <consortium name="EnsemblMetazoa"/>
        </authorList>
    </citation>
    <scope>IDENTIFICATION</scope>
    <source>
        <strain evidence="2">BB02</strain>
    </source>
</reference>
<feature type="compositionally biased region" description="Polar residues" evidence="1">
    <location>
        <begin position="22"/>
        <end position="38"/>
    </location>
</feature>
<evidence type="ECO:0000256" key="1">
    <source>
        <dbReference type="SAM" id="MobiDB-lite"/>
    </source>
</evidence>
<organism evidence="2 3">
    <name type="scientific">Biomphalaria glabrata</name>
    <name type="common">Bloodfluke planorb</name>
    <name type="synonym">Freshwater snail</name>
    <dbReference type="NCBI Taxonomy" id="6526"/>
    <lineage>
        <taxon>Eukaryota</taxon>
        <taxon>Metazoa</taxon>
        <taxon>Spiralia</taxon>
        <taxon>Lophotrochozoa</taxon>
        <taxon>Mollusca</taxon>
        <taxon>Gastropoda</taxon>
        <taxon>Heterobranchia</taxon>
        <taxon>Euthyneura</taxon>
        <taxon>Panpulmonata</taxon>
        <taxon>Hygrophila</taxon>
        <taxon>Lymnaeoidea</taxon>
        <taxon>Planorbidae</taxon>
        <taxon>Biomphalaria</taxon>
    </lineage>
</organism>
<feature type="region of interest" description="Disordered" evidence="1">
    <location>
        <begin position="16"/>
        <end position="83"/>
    </location>
</feature>
<dbReference type="KEGG" id="bgt:106054322"/>
<feature type="compositionally biased region" description="Polar residues" evidence="1">
    <location>
        <begin position="47"/>
        <end position="56"/>
    </location>
</feature>
<feature type="region of interest" description="Disordered" evidence="1">
    <location>
        <begin position="111"/>
        <end position="151"/>
    </location>
</feature>
<accession>A0A2C9KL04</accession>
<dbReference type="Proteomes" id="UP000076420">
    <property type="component" value="Unassembled WGS sequence"/>
</dbReference>
<protein>
    <submittedName>
        <fullName evidence="2">Uncharacterized protein</fullName>
    </submittedName>
</protein>
<dbReference type="AlphaFoldDB" id="A0A2C9KL04"/>
<dbReference type="EnsemblMetazoa" id="BGLB020935-RA">
    <property type="protein sequence ID" value="BGLB020935-PA"/>
    <property type="gene ID" value="BGLB020935"/>
</dbReference>